<name>A0A564YG08_HYMDI</name>
<reference evidence="1 2" key="1">
    <citation type="submission" date="2019-07" db="EMBL/GenBank/DDBJ databases">
        <authorList>
            <person name="Jastrzebski P J."/>
            <person name="Paukszto L."/>
            <person name="Jastrzebski P J."/>
        </authorList>
    </citation>
    <scope>NUCLEOTIDE SEQUENCE [LARGE SCALE GENOMIC DNA]</scope>
    <source>
        <strain evidence="1 2">WMS-il1</strain>
    </source>
</reference>
<evidence type="ECO:0000313" key="2">
    <source>
        <dbReference type="Proteomes" id="UP000321570"/>
    </source>
</evidence>
<accession>A0A564YG08</accession>
<dbReference type="EMBL" id="CABIJS010000210">
    <property type="protein sequence ID" value="VUZ46227.1"/>
    <property type="molecule type" value="Genomic_DNA"/>
</dbReference>
<organism evidence="1 2">
    <name type="scientific">Hymenolepis diminuta</name>
    <name type="common">Rat tapeworm</name>
    <dbReference type="NCBI Taxonomy" id="6216"/>
    <lineage>
        <taxon>Eukaryota</taxon>
        <taxon>Metazoa</taxon>
        <taxon>Spiralia</taxon>
        <taxon>Lophotrochozoa</taxon>
        <taxon>Platyhelminthes</taxon>
        <taxon>Cestoda</taxon>
        <taxon>Eucestoda</taxon>
        <taxon>Cyclophyllidea</taxon>
        <taxon>Hymenolepididae</taxon>
        <taxon>Hymenolepis</taxon>
    </lineage>
</organism>
<gene>
    <name evidence="1" type="ORF">WMSIL1_LOCUS5978</name>
</gene>
<sequence length="128" mass="14851">MSFDLYDPIKLLPDVYDKRVEKELKENKEQVAANLESFKRWTTPMPHLHSALGHQALLYKEFIFATLLIHFLRHEGTNSRNEYSSGLKTRRKEGVLRKVARFKILTVINETSKAFEKVPGLPETAPKI</sequence>
<dbReference type="AlphaFoldDB" id="A0A564YG08"/>
<proteinExistence type="predicted"/>
<evidence type="ECO:0000313" key="1">
    <source>
        <dbReference type="EMBL" id="VUZ46227.1"/>
    </source>
</evidence>
<keyword evidence="2" id="KW-1185">Reference proteome</keyword>
<dbReference type="Proteomes" id="UP000321570">
    <property type="component" value="Unassembled WGS sequence"/>
</dbReference>
<protein>
    <submittedName>
        <fullName evidence="1">Uncharacterized protein</fullName>
    </submittedName>
</protein>